<dbReference type="GeneID" id="66983719"/>
<protein>
    <submittedName>
        <fullName evidence="1">Uncharacterized protein</fullName>
    </submittedName>
</protein>
<gene>
    <name evidence="1" type="ORF">ACHE_50559A</name>
</gene>
<reference evidence="1" key="2">
    <citation type="submission" date="2021-02" db="EMBL/GenBank/DDBJ databases">
        <title>Aspergillus chevalieri M1 genome sequence.</title>
        <authorList>
            <person name="Kadooka C."/>
            <person name="Mori K."/>
            <person name="Futagami T."/>
        </authorList>
    </citation>
    <scope>NUCLEOTIDE SEQUENCE</scope>
    <source>
        <strain evidence="1">M1</strain>
    </source>
</reference>
<proteinExistence type="predicted"/>
<name>A0A7R7ZQ35_ASPCH</name>
<keyword evidence="2" id="KW-1185">Reference proteome</keyword>
<dbReference type="RefSeq" id="XP_043137883.1">
    <property type="nucleotide sequence ID" value="XM_043280289.1"/>
</dbReference>
<dbReference type="KEGG" id="ache:ACHE_50559A"/>
<dbReference type="AlphaFoldDB" id="A0A7R7ZQ35"/>
<reference evidence="1" key="1">
    <citation type="submission" date="2021-01" db="EMBL/GenBank/DDBJ databases">
        <authorList>
            <consortium name="Aspergillus chevalieri M1 genome sequencing consortium"/>
            <person name="Kazuki M."/>
            <person name="Futagami T."/>
        </authorList>
    </citation>
    <scope>NUCLEOTIDE SEQUENCE</scope>
    <source>
        <strain evidence="1">M1</strain>
    </source>
</reference>
<sequence>MPLHVPQPMRALEITFWFFALHDMSEAYVSRKKCRVDTENLSMWRKMGLPLDDMGHFVVDFAAETQVEAFFFKALVRLLCQLVNLEAGDTPQWTRMDDAFNRWYDMLPPSFSCSIDWPCSTAKDEEQIPSTETVYHESWFCSDLCAITMSFYHMARMLLLIHRPVDVFLTGQPQNALDVLSTYYSLQRDLRQHAMKIIPIARAIPDDRVRKNLLQPLYTAGRSLFDTNDRQDLLDILLEIESDLGFATEYRLKDLSGEWGIPWQTQNRIRADEECQRA</sequence>
<dbReference type="EMBL" id="AP024420">
    <property type="protein sequence ID" value="BCR89361.1"/>
    <property type="molecule type" value="Genomic_DNA"/>
</dbReference>
<evidence type="ECO:0000313" key="1">
    <source>
        <dbReference type="EMBL" id="BCR89361.1"/>
    </source>
</evidence>
<evidence type="ECO:0000313" key="2">
    <source>
        <dbReference type="Proteomes" id="UP000637239"/>
    </source>
</evidence>
<accession>A0A7R7ZQ35</accession>
<dbReference type="Proteomes" id="UP000637239">
    <property type="component" value="Chromosome 5"/>
</dbReference>
<organism evidence="1 2">
    <name type="scientific">Aspergillus chevalieri</name>
    <name type="common">Eurotium chevalieri</name>
    <dbReference type="NCBI Taxonomy" id="182096"/>
    <lineage>
        <taxon>Eukaryota</taxon>
        <taxon>Fungi</taxon>
        <taxon>Dikarya</taxon>
        <taxon>Ascomycota</taxon>
        <taxon>Pezizomycotina</taxon>
        <taxon>Eurotiomycetes</taxon>
        <taxon>Eurotiomycetidae</taxon>
        <taxon>Eurotiales</taxon>
        <taxon>Aspergillaceae</taxon>
        <taxon>Aspergillus</taxon>
        <taxon>Aspergillus subgen. Aspergillus</taxon>
    </lineage>
</organism>